<evidence type="ECO:0000313" key="1">
    <source>
        <dbReference type="EMBL" id="MPN56742.1"/>
    </source>
</evidence>
<name>A0A645J0X3_9ZZZZ</name>
<comment type="caution">
    <text evidence="1">The sequence shown here is derived from an EMBL/GenBank/DDBJ whole genome shotgun (WGS) entry which is preliminary data.</text>
</comment>
<accession>A0A645J0X3</accession>
<protein>
    <submittedName>
        <fullName evidence="1">Uncharacterized protein</fullName>
    </submittedName>
</protein>
<proteinExistence type="predicted"/>
<dbReference type="EMBL" id="VSSQ01127442">
    <property type="protein sequence ID" value="MPN56742.1"/>
    <property type="molecule type" value="Genomic_DNA"/>
</dbReference>
<sequence>MSRRFRVAEGTIRRALRHDEGSVAVRACLITGNETPIQRKGNYCTPAYIVRAMANDQSLPIDYVKKHNERQKAAEIGKMIGDMKKKGAGAALIRLRLKMLKHRGVGLV</sequence>
<gene>
    <name evidence="1" type="ORF">SDC9_204434</name>
</gene>
<organism evidence="1">
    <name type="scientific">bioreactor metagenome</name>
    <dbReference type="NCBI Taxonomy" id="1076179"/>
    <lineage>
        <taxon>unclassified sequences</taxon>
        <taxon>metagenomes</taxon>
        <taxon>ecological metagenomes</taxon>
    </lineage>
</organism>
<dbReference type="AlphaFoldDB" id="A0A645J0X3"/>
<reference evidence="1" key="1">
    <citation type="submission" date="2019-08" db="EMBL/GenBank/DDBJ databases">
        <authorList>
            <person name="Kucharzyk K."/>
            <person name="Murdoch R.W."/>
            <person name="Higgins S."/>
            <person name="Loffler F."/>
        </authorList>
    </citation>
    <scope>NUCLEOTIDE SEQUENCE</scope>
</reference>